<evidence type="ECO:0000256" key="2">
    <source>
        <dbReference type="ARBA" id="ARBA00022679"/>
    </source>
</evidence>
<comment type="caution">
    <text evidence="4">The sequence shown here is derived from an EMBL/GenBank/DDBJ whole genome shotgun (WGS) entry which is preliminary data.</text>
</comment>
<dbReference type="InterPro" id="IPR023213">
    <property type="entry name" value="CAT-like_dom_sf"/>
</dbReference>
<evidence type="ECO:0000313" key="4">
    <source>
        <dbReference type="EMBL" id="RZB63124.1"/>
    </source>
</evidence>
<reference evidence="4 5" key="1">
    <citation type="submission" date="2018-09" db="EMBL/GenBank/DDBJ databases">
        <title>A high-quality reference genome of wild soybean provides a powerful tool to mine soybean genomes.</title>
        <authorList>
            <person name="Xie M."/>
            <person name="Chung C.Y.L."/>
            <person name="Li M.-W."/>
            <person name="Wong F.-L."/>
            <person name="Chan T.-F."/>
            <person name="Lam H.-M."/>
        </authorList>
    </citation>
    <scope>NUCLEOTIDE SEQUENCE [LARGE SCALE GENOMIC DNA]</scope>
    <source>
        <strain evidence="5">cv. W05</strain>
        <tissue evidence="4">Hypocotyl of etiolated seedlings</tissue>
    </source>
</reference>
<name>A0A445GPB6_GLYSO</name>
<gene>
    <name evidence="4" type="ORF">D0Y65_039997</name>
</gene>
<dbReference type="Gene3D" id="3.30.559.10">
    <property type="entry name" value="Chloramphenicol acetyltransferase-like domain"/>
    <property type="match status" value="2"/>
</dbReference>
<dbReference type="AlphaFoldDB" id="A0A445GPB6"/>
<protein>
    <submittedName>
        <fullName evidence="4">Vinorine synthase</fullName>
    </submittedName>
</protein>
<dbReference type="Gramene" id="XM_028347479.1">
    <property type="protein sequence ID" value="XP_028203280.1"/>
    <property type="gene ID" value="LOC114387321"/>
</dbReference>
<keyword evidence="3" id="KW-0012">Acyltransferase</keyword>
<dbReference type="GO" id="GO:0016746">
    <property type="term" value="F:acyltransferase activity"/>
    <property type="evidence" value="ECO:0007669"/>
    <property type="project" value="UniProtKB-KW"/>
</dbReference>
<keyword evidence="2" id="KW-0808">Transferase</keyword>
<sequence length="438" mass="48440">MSREMKFEVENRTCIKPSTATATELKTLKLSLLDQLSPNIHGNMTLFYPHTNTTTLPDFSTKSQLLQTSLSQTLSRFYPIAGRLHDAATVHCNDHGALFIESLTNASLSDILTPPNFDTLQCLLPSADTSMLLLVRFTSFRCGATALTISLSHKIADIATVIALLKTWTAACAGATPPELPELALGAALFPPREINPGMSASVNTVSSEKFTSRRFVFDASKVRELKEKVKGALGEGEGSVVFEPSRVEVVLALIWKCALSASRSKTAEFKRSVLFQAVNLRPRMEPAVPDVAMGNFVWALAVTAEEESDVELHVLVRRMREGMREFVETKAERFKEDGAFGVVMESLKERGEVISNSVVVYKCSSWCKFPLLKVDFGWGEAVWLCSVNKMVSNTIALMDTRDGHGVEAFVTLDHQDMTFFEQHQELLHYALLNPTVI</sequence>
<dbReference type="PANTHER" id="PTHR31623">
    <property type="entry name" value="F21J9.9"/>
    <property type="match status" value="1"/>
</dbReference>
<dbReference type="PANTHER" id="PTHR31623:SF19">
    <property type="entry name" value="VINORINE SYNTHASE-RELATED"/>
    <property type="match status" value="1"/>
</dbReference>
<organism evidence="4 5">
    <name type="scientific">Glycine soja</name>
    <name type="common">Wild soybean</name>
    <dbReference type="NCBI Taxonomy" id="3848"/>
    <lineage>
        <taxon>Eukaryota</taxon>
        <taxon>Viridiplantae</taxon>
        <taxon>Streptophyta</taxon>
        <taxon>Embryophyta</taxon>
        <taxon>Tracheophyta</taxon>
        <taxon>Spermatophyta</taxon>
        <taxon>Magnoliopsida</taxon>
        <taxon>eudicotyledons</taxon>
        <taxon>Gunneridae</taxon>
        <taxon>Pentapetalae</taxon>
        <taxon>rosids</taxon>
        <taxon>fabids</taxon>
        <taxon>Fabales</taxon>
        <taxon>Fabaceae</taxon>
        <taxon>Papilionoideae</taxon>
        <taxon>50 kb inversion clade</taxon>
        <taxon>NPAAA clade</taxon>
        <taxon>indigoferoid/millettioid clade</taxon>
        <taxon>Phaseoleae</taxon>
        <taxon>Glycine</taxon>
        <taxon>Glycine subgen. Soja</taxon>
    </lineage>
</organism>
<comment type="similarity">
    <text evidence="1">Belongs to the plant acyltransferase family.</text>
</comment>
<dbReference type="Pfam" id="PF02458">
    <property type="entry name" value="Transferase"/>
    <property type="match status" value="1"/>
</dbReference>
<proteinExistence type="inferred from homology"/>
<accession>A0A445GPB6</accession>
<dbReference type="Proteomes" id="UP000289340">
    <property type="component" value="Chromosome 15"/>
</dbReference>
<dbReference type="EMBL" id="QZWG01000015">
    <property type="protein sequence ID" value="RZB63124.1"/>
    <property type="molecule type" value="Genomic_DNA"/>
</dbReference>
<evidence type="ECO:0000256" key="1">
    <source>
        <dbReference type="ARBA" id="ARBA00009861"/>
    </source>
</evidence>
<evidence type="ECO:0000256" key="3">
    <source>
        <dbReference type="ARBA" id="ARBA00023315"/>
    </source>
</evidence>
<evidence type="ECO:0000313" key="5">
    <source>
        <dbReference type="Proteomes" id="UP000289340"/>
    </source>
</evidence>
<keyword evidence="5" id="KW-1185">Reference proteome</keyword>